<comment type="caution">
    <text evidence="3">The sequence shown here is derived from an EMBL/GenBank/DDBJ whole genome shotgun (WGS) entry which is preliminary data.</text>
</comment>
<sequence length="227" mass="24481">MWPLLLLLVALESTAMLHGWSALTLPFFALGDPLGTFHDLLSRMRHKSLCKEAGANLTRFLGERRGGNDQHLDTKTSQSLQDAFATMLSVMSDIIGDFDSAKGALRQALRQSQLSNEGKGQAIIDAAEAVHSLAHSRGAAAAWIAVIICIVDLLFLIIAPLKQRSLEQPSGAKIASAAAFSWLLPMVLLHAYYGGNLDQRKSAKEIRAMLKVLEGGQDSSSEGATEE</sequence>
<reference evidence="3" key="1">
    <citation type="submission" date="2023-06" db="EMBL/GenBank/DDBJ databases">
        <title>Genome-scale phylogeny and comparative genomics of the fungal order Sordariales.</title>
        <authorList>
            <consortium name="Lawrence Berkeley National Laboratory"/>
            <person name="Hensen N."/>
            <person name="Bonometti L."/>
            <person name="Westerberg I."/>
            <person name="Brannstrom I.O."/>
            <person name="Guillou S."/>
            <person name="Cros-Aarteil S."/>
            <person name="Calhoun S."/>
            <person name="Haridas S."/>
            <person name="Kuo A."/>
            <person name="Mondo S."/>
            <person name="Pangilinan J."/>
            <person name="Riley R."/>
            <person name="Labutti K."/>
            <person name="Andreopoulos B."/>
            <person name="Lipzen A."/>
            <person name="Chen C."/>
            <person name="Yanf M."/>
            <person name="Daum C."/>
            <person name="Ng V."/>
            <person name="Clum A."/>
            <person name="Steindorff A."/>
            <person name="Ohm R."/>
            <person name="Martin F."/>
            <person name="Silar P."/>
            <person name="Natvig D."/>
            <person name="Lalanne C."/>
            <person name="Gautier V."/>
            <person name="Ament-Velasquez S.L."/>
            <person name="Kruys A."/>
            <person name="Hutchinson M.I."/>
            <person name="Powell A.J."/>
            <person name="Barry K."/>
            <person name="Miller A.N."/>
            <person name="Grigoriev I.V."/>
            <person name="Debuchy R."/>
            <person name="Gladieux P."/>
            <person name="Thoren M.H."/>
            <person name="Johannesson H."/>
        </authorList>
    </citation>
    <scope>NUCLEOTIDE SEQUENCE</scope>
    <source>
        <strain evidence="3">SMH2532-1</strain>
    </source>
</reference>
<feature type="signal peptide" evidence="2">
    <location>
        <begin position="1"/>
        <end position="19"/>
    </location>
</feature>
<proteinExistence type="predicted"/>
<name>A0AA39XX35_9PEZI</name>
<dbReference type="AlphaFoldDB" id="A0AA39XX35"/>
<keyword evidence="2" id="KW-0732">Signal</keyword>
<keyword evidence="1" id="KW-1133">Transmembrane helix</keyword>
<keyword evidence="1" id="KW-0472">Membrane</keyword>
<feature type="transmembrane region" description="Helical" evidence="1">
    <location>
        <begin position="140"/>
        <end position="159"/>
    </location>
</feature>
<keyword evidence="4" id="KW-1185">Reference proteome</keyword>
<evidence type="ECO:0000313" key="3">
    <source>
        <dbReference type="EMBL" id="KAK0641694.1"/>
    </source>
</evidence>
<feature type="transmembrane region" description="Helical" evidence="1">
    <location>
        <begin position="171"/>
        <end position="193"/>
    </location>
</feature>
<feature type="chain" id="PRO_5041232370" evidence="2">
    <location>
        <begin position="20"/>
        <end position="227"/>
    </location>
</feature>
<evidence type="ECO:0000256" key="1">
    <source>
        <dbReference type="SAM" id="Phobius"/>
    </source>
</evidence>
<protein>
    <submittedName>
        <fullName evidence="3">Uncharacterized protein</fullName>
    </submittedName>
</protein>
<dbReference type="EMBL" id="JAULSV010000006">
    <property type="protein sequence ID" value="KAK0641694.1"/>
    <property type="molecule type" value="Genomic_DNA"/>
</dbReference>
<evidence type="ECO:0000256" key="2">
    <source>
        <dbReference type="SAM" id="SignalP"/>
    </source>
</evidence>
<evidence type="ECO:0000313" key="4">
    <source>
        <dbReference type="Proteomes" id="UP001174936"/>
    </source>
</evidence>
<organism evidence="3 4">
    <name type="scientific">Cercophora newfieldiana</name>
    <dbReference type="NCBI Taxonomy" id="92897"/>
    <lineage>
        <taxon>Eukaryota</taxon>
        <taxon>Fungi</taxon>
        <taxon>Dikarya</taxon>
        <taxon>Ascomycota</taxon>
        <taxon>Pezizomycotina</taxon>
        <taxon>Sordariomycetes</taxon>
        <taxon>Sordariomycetidae</taxon>
        <taxon>Sordariales</taxon>
        <taxon>Lasiosphaeriaceae</taxon>
        <taxon>Cercophora</taxon>
    </lineage>
</organism>
<accession>A0AA39XX35</accession>
<keyword evidence="1" id="KW-0812">Transmembrane</keyword>
<dbReference type="Proteomes" id="UP001174936">
    <property type="component" value="Unassembled WGS sequence"/>
</dbReference>
<gene>
    <name evidence="3" type="ORF">B0T16DRAFT_219550</name>
</gene>